<dbReference type="OrthoDB" id="9804951at2"/>
<dbReference type="SMART" id="SM00065">
    <property type="entry name" value="GAF"/>
    <property type="match status" value="1"/>
</dbReference>
<name>A0A1H1PVA6_9GAMM</name>
<dbReference type="PROSITE" id="PS50883">
    <property type="entry name" value="EAL"/>
    <property type="match status" value="1"/>
</dbReference>
<gene>
    <name evidence="3" type="ORF">SAMN05216421_1000</name>
</gene>
<dbReference type="GO" id="GO:0071111">
    <property type="term" value="F:cyclic-guanylate-specific phosphodiesterase activity"/>
    <property type="evidence" value="ECO:0007669"/>
    <property type="project" value="InterPro"/>
</dbReference>
<dbReference type="InterPro" id="IPR000160">
    <property type="entry name" value="GGDEF_dom"/>
</dbReference>
<dbReference type="InterPro" id="IPR029016">
    <property type="entry name" value="GAF-like_dom_sf"/>
</dbReference>
<dbReference type="InterPro" id="IPR001633">
    <property type="entry name" value="EAL_dom"/>
</dbReference>
<dbReference type="Pfam" id="PF00990">
    <property type="entry name" value="GGDEF"/>
    <property type="match status" value="1"/>
</dbReference>
<dbReference type="SUPFAM" id="SSF141868">
    <property type="entry name" value="EAL domain-like"/>
    <property type="match status" value="1"/>
</dbReference>
<sequence>MIAHPVPPFARYERDRLQALRQLNLLDTPPSESFDRITRMAARLFDLPIAAVSLTDEDRQWFKSRVGVEHWEIPRERACCGEVADTTQLLVVDDLLESDIYRDSVLAESGIRFYAGAPLLTREGYCLGAMCVLGTEPRKASAEELAALQDLAAMVMAQIELQHAFGRIEPTTGLPNRSQFVEDLDDLARDAPDTQRFAVFVELLDAQQISTVQRVVGQAALDSLSREAARFLSGLLSAGARVYQLGPCQYLYLCALADETSVVNHALRLRQELLLLAQQHSTSINIRPALGVAPFRPGSVDATDLLRTAQSACLDARATESGVGLFSVTVDAGHQRRFTLISDLRGALTSDHQLRLAFQPRVDAGSGKCLGAEALLRWTHPVLGEISPAEFIPLIEETPLARPLTAWVMRAAIERSAAWNAQGRNLRVSVNISAANLDEEDFAANVLAMMAEFDLPSSALEIELTESALIGNSRSASDQLNTLLAQGITVAIDDFGTGYSSLAYLQEIPAHVVKIDRSFVSRLDTHTRSQTLVRNMIAMAHEMGYSVVAEGVETTESRDFLSDLGCEELQGYLIARPMSADSMEQWLDKQEQP</sequence>
<evidence type="ECO:0000313" key="3">
    <source>
        <dbReference type="EMBL" id="SDS15251.1"/>
    </source>
</evidence>
<dbReference type="SUPFAM" id="SSF55781">
    <property type="entry name" value="GAF domain-like"/>
    <property type="match status" value="1"/>
</dbReference>
<protein>
    <submittedName>
        <fullName evidence="3">EAL domain, c-di-GMP-specific phosphodiesterase class I (Or its enzymatically inactive variant)</fullName>
    </submittedName>
</protein>
<dbReference type="Gene3D" id="3.30.450.40">
    <property type="match status" value="1"/>
</dbReference>
<dbReference type="STRING" id="487184.SAMN05216421_1000"/>
<dbReference type="InterPro" id="IPR043128">
    <property type="entry name" value="Rev_trsase/Diguanyl_cyclase"/>
</dbReference>
<dbReference type="PANTHER" id="PTHR33121">
    <property type="entry name" value="CYCLIC DI-GMP PHOSPHODIESTERASE PDEF"/>
    <property type="match status" value="1"/>
</dbReference>
<dbReference type="Gene3D" id="3.30.70.270">
    <property type="match status" value="1"/>
</dbReference>
<dbReference type="Gene3D" id="3.20.20.450">
    <property type="entry name" value="EAL domain"/>
    <property type="match status" value="1"/>
</dbReference>
<evidence type="ECO:0000313" key="4">
    <source>
        <dbReference type="Proteomes" id="UP000243207"/>
    </source>
</evidence>
<keyword evidence="4" id="KW-1185">Reference proteome</keyword>
<proteinExistence type="predicted"/>
<evidence type="ECO:0000259" key="1">
    <source>
        <dbReference type="PROSITE" id="PS50883"/>
    </source>
</evidence>
<feature type="domain" description="GGDEF" evidence="2">
    <location>
        <begin position="197"/>
        <end position="331"/>
    </location>
</feature>
<dbReference type="AlphaFoldDB" id="A0A1H1PVA6"/>
<dbReference type="Proteomes" id="UP000243207">
    <property type="component" value="Chromosome I"/>
</dbReference>
<dbReference type="Pfam" id="PF01590">
    <property type="entry name" value="GAF"/>
    <property type="match status" value="1"/>
</dbReference>
<dbReference type="Pfam" id="PF00563">
    <property type="entry name" value="EAL"/>
    <property type="match status" value="1"/>
</dbReference>
<dbReference type="EMBL" id="LT629736">
    <property type="protein sequence ID" value="SDS15251.1"/>
    <property type="molecule type" value="Genomic_DNA"/>
</dbReference>
<feature type="domain" description="EAL" evidence="1">
    <location>
        <begin position="337"/>
        <end position="591"/>
    </location>
</feature>
<dbReference type="InterPro" id="IPR029787">
    <property type="entry name" value="Nucleotide_cyclase"/>
</dbReference>
<dbReference type="CDD" id="cd01948">
    <property type="entry name" value="EAL"/>
    <property type="match status" value="1"/>
</dbReference>
<dbReference type="PROSITE" id="PS50887">
    <property type="entry name" value="GGDEF"/>
    <property type="match status" value="1"/>
</dbReference>
<organism evidence="3 4">
    <name type="scientific">Halopseudomonas xinjiangensis</name>
    <dbReference type="NCBI Taxonomy" id="487184"/>
    <lineage>
        <taxon>Bacteria</taxon>
        <taxon>Pseudomonadati</taxon>
        <taxon>Pseudomonadota</taxon>
        <taxon>Gammaproteobacteria</taxon>
        <taxon>Pseudomonadales</taxon>
        <taxon>Pseudomonadaceae</taxon>
        <taxon>Halopseudomonas</taxon>
    </lineage>
</organism>
<dbReference type="InterPro" id="IPR003018">
    <property type="entry name" value="GAF"/>
</dbReference>
<dbReference type="SUPFAM" id="SSF55073">
    <property type="entry name" value="Nucleotide cyclase"/>
    <property type="match status" value="1"/>
</dbReference>
<dbReference type="InterPro" id="IPR035919">
    <property type="entry name" value="EAL_sf"/>
</dbReference>
<accession>A0A1H1PVA6</accession>
<reference evidence="4" key="1">
    <citation type="submission" date="2016-10" db="EMBL/GenBank/DDBJ databases">
        <authorList>
            <person name="Varghese N."/>
            <person name="Submissions S."/>
        </authorList>
    </citation>
    <scope>NUCLEOTIDE SEQUENCE [LARGE SCALE GENOMIC DNA]</scope>
    <source>
        <strain evidence="4">NRRL B-51270</strain>
    </source>
</reference>
<evidence type="ECO:0000259" key="2">
    <source>
        <dbReference type="PROSITE" id="PS50887"/>
    </source>
</evidence>
<dbReference type="SMART" id="SM00267">
    <property type="entry name" value="GGDEF"/>
    <property type="match status" value="1"/>
</dbReference>
<dbReference type="SMART" id="SM00052">
    <property type="entry name" value="EAL"/>
    <property type="match status" value="1"/>
</dbReference>
<dbReference type="PANTHER" id="PTHR33121:SF19">
    <property type="entry name" value="CYCLIC DI-GMP PHOSPHODIESTERASE PA2567"/>
    <property type="match status" value="1"/>
</dbReference>
<dbReference type="RefSeq" id="WP_093392118.1">
    <property type="nucleotide sequence ID" value="NZ_LT629736.1"/>
</dbReference>
<dbReference type="InterPro" id="IPR050706">
    <property type="entry name" value="Cyclic-di-GMP_PDE-like"/>
</dbReference>